<proteinExistence type="predicted"/>
<organism evidence="1">
    <name type="scientific">Arundo donax</name>
    <name type="common">Giant reed</name>
    <name type="synonym">Donax arundinaceus</name>
    <dbReference type="NCBI Taxonomy" id="35708"/>
    <lineage>
        <taxon>Eukaryota</taxon>
        <taxon>Viridiplantae</taxon>
        <taxon>Streptophyta</taxon>
        <taxon>Embryophyta</taxon>
        <taxon>Tracheophyta</taxon>
        <taxon>Spermatophyta</taxon>
        <taxon>Magnoliopsida</taxon>
        <taxon>Liliopsida</taxon>
        <taxon>Poales</taxon>
        <taxon>Poaceae</taxon>
        <taxon>PACMAD clade</taxon>
        <taxon>Arundinoideae</taxon>
        <taxon>Arundineae</taxon>
        <taxon>Arundo</taxon>
    </lineage>
</organism>
<sequence>MVGEFQTEQVVGLIAPLESIKDRSLSSTVVSTFPYYHISD</sequence>
<reference evidence="1" key="2">
    <citation type="journal article" date="2015" name="Data Brief">
        <title>Shoot transcriptome of the giant reed, Arundo donax.</title>
        <authorList>
            <person name="Barrero R.A."/>
            <person name="Guerrero F.D."/>
            <person name="Moolhuijzen P."/>
            <person name="Goolsby J.A."/>
            <person name="Tidwell J."/>
            <person name="Bellgard S.E."/>
            <person name="Bellgard M.I."/>
        </authorList>
    </citation>
    <scope>NUCLEOTIDE SEQUENCE</scope>
    <source>
        <tissue evidence="1">Shoot tissue taken approximately 20 cm above the soil surface</tissue>
    </source>
</reference>
<name>A0A0A9BFS3_ARUDO</name>
<protein>
    <submittedName>
        <fullName evidence="1">Uncharacterized protein</fullName>
    </submittedName>
</protein>
<reference evidence="1" key="1">
    <citation type="submission" date="2014-09" db="EMBL/GenBank/DDBJ databases">
        <authorList>
            <person name="Magalhaes I.L.F."/>
            <person name="Oliveira U."/>
            <person name="Santos F.R."/>
            <person name="Vidigal T.H.D.A."/>
            <person name="Brescovit A.D."/>
            <person name="Santos A.J."/>
        </authorList>
    </citation>
    <scope>NUCLEOTIDE SEQUENCE</scope>
    <source>
        <tissue evidence="1">Shoot tissue taken approximately 20 cm above the soil surface</tissue>
    </source>
</reference>
<dbReference type="AlphaFoldDB" id="A0A0A9BFS3"/>
<dbReference type="EMBL" id="GBRH01235714">
    <property type="protein sequence ID" value="JAD62181.1"/>
    <property type="molecule type" value="Transcribed_RNA"/>
</dbReference>
<evidence type="ECO:0000313" key="1">
    <source>
        <dbReference type="EMBL" id="JAD62181.1"/>
    </source>
</evidence>
<accession>A0A0A9BFS3</accession>